<sequence length="244" mass="27749">PGRAYNPVFFYSGVGLGKTHLIQAIGNEILRKRQNLSVLYCTGESFTNELLDSIQSGHRKTTAKFREKFRKTDVLLIDDIQFIAGRETTQEEFFHTFNALYMTKKQIVLTSDKPPREIAKLEERLSSRFVGGMIADMQSPDFDVRVAILRNKVQALKVDIPDEVIDTIAEGVSTNIRELEGTFHQVLTYAQTQHLELTPETVIKILGDNFKKQKTAATPKKIIQTVCTYYTVKPKALKGKRRPK</sequence>
<dbReference type="AlphaFoldDB" id="X0X323"/>
<comment type="caution">
    <text evidence="2">The sequence shown here is derived from an EMBL/GenBank/DDBJ whole genome shotgun (WGS) entry which is preliminary data.</text>
</comment>
<dbReference type="CDD" id="cd00009">
    <property type="entry name" value="AAA"/>
    <property type="match status" value="1"/>
</dbReference>
<dbReference type="SUPFAM" id="SSF52540">
    <property type="entry name" value="P-loop containing nucleoside triphosphate hydrolases"/>
    <property type="match status" value="1"/>
</dbReference>
<dbReference type="InterPro" id="IPR013317">
    <property type="entry name" value="DnaA_dom"/>
</dbReference>
<dbReference type="Gene3D" id="3.40.50.300">
    <property type="entry name" value="P-loop containing nucleotide triphosphate hydrolases"/>
    <property type="match status" value="1"/>
</dbReference>
<dbReference type="InterPro" id="IPR020591">
    <property type="entry name" value="Chromosome_initiator_DnaA-like"/>
</dbReference>
<organism evidence="2">
    <name type="scientific">marine sediment metagenome</name>
    <dbReference type="NCBI Taxonomy" id="412755"/>
    <lineage>
        <taxon>unclassified sequences</taxon>
        <taxon>metagenomes</taxon>
        <taxon>ecological metagenomes</taxon>
    </lineage>
</organism>
<dbReference type="GO" id="GO:0005886">
    <property type="term" value="C:plasma membrane"/>
    <property type="evidence" value="ECO:0007669"/>
    <property type="project" value="TreeGrafter"/>
</dbReference>
<evidence type="ECO:0000259" key="1">
    <source>
        <dbReference type="SMART" id="SM00382"/>
    </source>
</evidence>
<dbReference type="PANTHER" id="PTHR30050">
    <property type="entry name" value="CHROMOSOMAL REPLICATION INITIATOR PROTEIN DNAA"/>
    <property type="match status" value="1"/>
</dbReference>
<dbReference type="GO" id="GO:0003688">
    <property type="term" value="F:DNA replication origin binding"/>
    <property type="evidence" value="ECO:0007669"/>
    <property type="project" value="TreeGrafter"/>
</dbReference>
<protein>
    <recommendedName>
        <fullName evidence="1">AAA+ ATPase domain-containing protein</fullName>
    </recommendedName>
</protein>
<reference evidence="2" key="1">
    <citation type="journal article" date="2014" name="Front. Microbiol.">
        <title>High frequency of phylogenetically diverse reductive dehalogenase-homologous genes in deep subseafloor sedimentary metagenomes.</title>
        <authorList>
            <person name="Kawai M."/>
            <person name="Futagami T."/>
            <person name="Toyoda A."/>
            <person name="Takaki Y."/>
            <person name="Nishi S."/>
            <person name="Hori S."/>
            <person name="Arai W."/>
            <person name="Tsubouchi T."/>
            <person name="Morono Y."/>
            <person name="Uchiyama I."/>
            <person name="Ito T."/>
            <person name="Fujiyama A."/>
            <person name="Inagaki F."/>
            <person name="Takami H."/>
        </authorList>
    </citation>
    <scope>NUCLEOTIDE SEQUENCE</scope>
    <source>
        <strain evidence="2">Expedition CK06-06</strain>
    </source>
</reference>
<name>X0X323_9ZZZZ</name>
<feature type="domain" description="AAA+ ATPase" evidence="1">
    <location>
        <begin position="4"/>
        <end position="152"/>
    </location>
</feature>
<dbReference type="Gene3D" id="1.10.8.60">
    <property type="match status" value="1"/>
</dbReference>
<dbReference type="InterPro" id="IPR003593">
    <property type="entry name" value="AAA+_ATPase"/>
</dbReference>
<feature type="non-terminal residue" evidence="2">
    <location>
        <position position="244"/>
    </location>
</feature>
<dbReference type="InterPro" id="IPR027417">
    <property type="entry name" value="P-loop_NTPase"/>
</dbReference>
<accession>X0X323</accession>
<dbReference type="GO" id="GO:0006270">
    <property type="term" value="P:DNA replication initiation"/>
    <property type="evidence" value="ECO:0007669"/>
    <property type="project" value="TreeGrafter"/>
</dbReference>
<dbReference type="PANTHER" id="PTHR30050:SF2">
    <property type="entry name" value="CHROMOSOMAL REPLICATION INITIATOR PROTEIN DNAA"/>
    <property type="match status" value="1"/>
</dbReference>
<dbReference type="Pfam" id="PF00308">
    <property type="entry name" value="Bac_DnaA"/>
    <property type="match status" value="1"/>
</dbReference>
<evidence type="ECO:0000313" key="2">
    <source>
        <dbReference type="EMBL" id="GAG31018.1"/>
    </source>
</evidence>
<gene>
    <name evidence="2" type="ORF">S01H1_71933</name>
</gene>
<dbReference type="EMBL" id="BARS01047930">
    <property type="protein sequence ID" value="GAG31018.1"/>
    <property type="molecule type" value="Genomic_DNA"/>
</dbReference>
<proteinExistence type="predicted"/>
<dbReference type="PRINTS" id="PR00051">
    <property type="entry name" value="DNAA"/>
</dbReference>
<feature type="non-terminal residue" evidence="2">
    <location>
        <position position="1"/>
    </location>
</feature>
<dbReference type="SMART" id="SM00382">
    <property type="entry name" value="AAA"/>
    <property type="match status" value="1"/>
</dbReference>